<sequence length="302" mass="35035">MDSSFAFKLSILITLVISVLLITINLYAVEIKQGWILFTNGPDINSIINYPAKIVVIDYSADGTDKKAFSSAEINLLKSTGKKVFSYINFAIAEDWRFYWNKLPKSIILGNLEGWTGEYYVKYWYAEWYSIIKEYMTKISNANFDGVVLDWINVYTHENLQKLSGKTQENLKLAIVENIRKIVSEFPKMEYVLINGEDILIEFPDLKKSIKYVLVESLFFTNTKLKLSTKYYTERLSKLLKLRNDGVEILSVEYIDNGNPLDKTNSERIKTYVELATKYGFIYYVARTDMKLNILNIPRVIN</sequence>
<dbReference type="RefSeq" id="WP_072758078.1">
    <property type="nucleotide sequence ID" value="NZ_FRDJ01000002.1"/>
</dbReference>
<dbReference type="PANTHER" id="PTHR35882:SF2">
    <property type="entry name" value="PELA"/>
    <property type="match status" value="1"/>
</dbReference>
<dbReference type="SUPFAM" id="SSF51445">
    <property type="entry name" value="(Trans)glycosidases"/>
    <property type="match status" value="1"/>
</dbReference>
<accession>A0A1M7S6A6</accession>
<feature type="domain" description="Glycoside-hydrolase family GH114 TIM-barrel" evidence="2">
    <location>
        <begin position="52"/>
        <end position="288"/>
    </location>
</feature>
<evidence type="ECO:0000313" key="3">
    <source>
        <dbReference type="EMBL" id="SHN53953.1"/>
    </source>
</evidence>
<evidence type="ECO:0000259" key="2">
    <source>
        <dbReference type="Pfam" id="PF03537"/>
    </source>
</evidence>
<keyword evidence="1" id="KW-0812">Transmembrane</keyword>
<feature type="transmembrane region" description="Helical" evidence="1">
    <location>
        <begin position="6"/>
        <end position="28"/>
    </location>
</feature>
<dbReference type="InterPro" id="IPR013785">
    <property type="entry name" value="Aldolase_TIM"/>
</dbReference>
<keyword evidence="1" id="KW-1133">Transmembrane helix</keyword>
<name>A0A1M7S6A6_FERGO</name>
<dbReference type="InterPro" id="IPR017853">
    <property type="entry name" value="GH"/>
</dbReference>
<keyword evidence="4" id="KW-1185">Reference proteome</keyword>
<dbReference type="InterPro" id="IPR004352">
    <property type="entry name" value="GH114_TIM-barrel"/>
</dbReference>
<dbReference type="AlphaFoldDB" id="A0A1M7S6A6"/>
<reference evidence="4" key="1">
    <citation type="submission" date="2016-12" db="EMBL/GenBank/DDBJ databases">
        <authorList>
            <person name="Varghese N."/>
            <person name="Submissions S."/>
        </authorList>
    </citation>
    <scope>NUCLEOTIDE SEQUENCE [LARGE SCALE GENOMIC DNA]</scope>
    <source>
        <strain evidence="4">DSM 13020</strain>
    </source>
</reference>
<keyword evidence="1" id="KW-0472">Membrane</keyword>
<proteinExistence type="predicted"/>
<dbReference type="EMBL" id="FRDJ01000002">
    <property type="protein sequence ID" value="SHN53953.1"/>
    <property type="molecule type" value="Genomic_DNA"/>
</dbReference>
<dbReference type="Pfam" id="PF03537">
    <property type="entry name" value="Glyco_hydro_114"/>
    <property type="match status" value="1"/>
</dbReference>
<evidence type="ECO:0000256" key="1">
    <source>
        <dbReference type="SAM" id="Phobius"/>
    </source>
</evidence>
<dbReference type="Proteomes" id="UP000184207">
    <property type="component" value="Unassembled WGS sequence"/>
</dbReference>
<protein>
    <recommendedName>
        <fullName evidence="2">Glycoside-hydrolase family GH114 TIM-barrel domain-containing protein</fullName>
    </recommendedName>
</protein>
<dbReference type="Gene3D" id="3.20.20.70">
    <property type="entry name" value="Aldolase class I"/>
    <property type="match status" value="1"/>
</dbReference>
<dbReference type="InterPro" id="IPR016062">
    <property type="entry name" value="TM1410-rel"/>
</dbReference>
<gene>
    <name evidence="3" type="ORF">SAMN02745226_00545</name>
</gene>
<dbReference type="PANTHER" id="PTHR35882">
    <property type="entry name" value="PELA"/>
    <property type="match status" value="1"/>
</dbReference>
<evidence type="ECO:0000313" key="4">
    <source>
        <dbReference type="Proteomes" id="UP000184207"/>
    </source>
</evidence>
<organism evidence="3 4">
    <name type="scientific">Fervidobacterium gondwanense DSM 13020</name>
    <dbReference type="NCBI Taxonomy" id="1121883"/>
    <lineage>
        <taxon>Bacteria</taxon>
        <taxon>Thermotogati</taxon>
        <taxon>Thermotogota</taxon>
        <taxon>Thermotogae</taxon>
        <taxon>Thermotogales</taxon>
        <taxon>Fervidobacteriaceae</taxon>
        <taxon>Fervidobacterium</taxon>
    </lineage>
</organism>
<dbReference type="STRING" id="1121883.SAMN02745226_00545"/>
<dbReference type="PRINTS" id="PR01545">
    <property type="entry name" value="THEMAYE10DUF"/>
</dbReference>